<accession>A0A6J6XUY9</accession>
<evidence type="ECO:0000313" key="1">
    <source>
        <dbReference type="EMBL" id="CAB4799046.1"/>
    </source>
</evidence>
<dbReference type="AlphaFoldDB" id="A0A6J6XUY9"/>
<proteinExistence type="predicted"/>
<dbReference type="PANTHER" id="PTHR43000">
    <property type="entry name" value="DTDP-D-GLUCOSE 4,6-DEHYDRATASE-RELATED"/>
    <property type="match status" value="1"/>
</dbReference>
<dbReference type="Gene3D" id="3.90.25.10">
    <property type="entry name" value="UDP-galactose 4-epimerase, domain 1"/>
    <property type="match status" value="1"/>
</dbReference>
<name>A0A6J6XUY9_9ZZZZ</name>
<sequence>MIEYVEDRLGHDRRYSIDTTKARSLGWAPKRDFREALEATVAWYSDNRWWWEPLRKKQG</sequence>
<organism evidence="1">
    <name type="scientific">freshwater metagenome</name>
    <dbReference type="NCBI Taxonomy" id="449393"/>
    <lineage>
        <taxon>unclassified sequences</taxon>
        <taxon>metagenomes</taxon>
        <taxon>ecological metagenomes</taxon>
    </lineage>
</organism>
<reference evidence="1" key="1">
    <citation type="submission" date="2020-05" db="EMBL/GenBank/DDBJ databases">
        <authorList>
            <person name="Chiriac C."/>
            <person name="Salcher M."/>
            <person name="Ghai R."/>
            <person name="Kavagutti S V."/>
        </authorList>
    </citation>
    <scope>NUCLEOTIDE SEQUENCE</scope>
</reference>
<dbReference type="SUPFAM" id="SSF51735">
    <property type="entry name" value="NAD(P)-binding Rossmann-fold domains"/>
    <property type="match status" value="1"/>
</dbReference>
<dbReference type="EMBL" id="CAFAAH010000126">
    <property type="protein sequence ID" value="CAB4799046.1"/>
    <property type="molecule type" value="Genomic_DNA"/>
</dbReference>
<gene>
    <name evidence="1" type="ORF">UFOPK2996_00965</name>
</gene>
<protein>
    <submittedName>
        <fullName evidence="1">Unannotated protein</fullName>
    </submittedName>
</protein>
<dbReference type="InterPro" id="IPR036291">
    <property type="entry name" value="NAD(P)-bd_dom_sf"/>
</dbReference>